<proteinExistence type="predicted"/>
<keyword evidence="1" id="KW-0808">Transferase</keyword>
<organism evidence="1 2">
    <name type="scientific">Iris pallida</name>
    <name type="common">Sweet iris</name>
    <dbReference type="NCBI Taxonomy" id="29817"/>
    <lineage>
        <taxon>Eukaryota</taxon>
        <taxon>Viridiplantae</taxon>
        <taxon>Streptophyta</taxon>
        <taxon>Embryophyta</taxon>
        <taxon>Tracheophyta</taxon>
        <taxon>Spermatophyta</taxon>
        <taxon>Magnoliopsida</taxon>
        <taxon>Liliopsida</taxon>
        <taxon>Asparagales</taxon>
        <taxon>Iridaceae</taxon>
        <taxon>Iridoideae</taxon>
        <taxon>Irideae</taxon>
        <taxon>Iris</taxon>
    </lineage>
</organism>
<evidence type="ECO:0000313" key="2">
    <source>
        <dbReference type="Proteomes" id="UP001140949"/>
    </source>
</evidence>
<dbReference type="Proteomes" id="UP001140949">
    <property type="component" value="Unassembled WGS sequence"/>
</dbReference>
<dbReference type="EMBL" id="JANAVB010022597">
    <property type="protein sequence ID" value="KAJ6823814.1"/>
    <property type="molecule type" value="Genomic_DNA"/>
</dbReference>
<keyword evidence="2" id="KW-1185">Reference proteome</keyword>
<reference evidence="1" key="1">
    <citation type="journal article" date="2023" name="GigaByte">
        <title>Genome assembly of the bearded iris, Iris pallida Lam.</title>
        <authorList>
            <person name="Bruccoleri R.E."/>
            <person name="Oakeley E.J."/>
            <person name="Faust A.M.E."/>
            <person name="Altorfer M."/>
            <person name="Dessus-Babus S."/>
            <person name="Burckhardt D."/>
            <person name="Oertli M."/>
            <person name="Naumann U."/>
            <person name="Petersen F."/>
            <person name="Wong J."/>
        </authorList>
    </citation>
    <scope>NUCLEOTIDE SEQUENCE</scope>
    <source>
        <strain evidence="1">GSM-AAB239-AS_SAM_17_03QT</strain>
    </source>
</reference>
<gene>
    <name evidence="1" type="ORF">M6B38_129110</name>
</gene>
<dbReference type="GO" id="GO:0016301">
    <property type="term" value="F:kinase activity"/>
    <property type="evidence" value="ECO:0007669"/>
    <property type="project" value="UniProtKB-KW"/>
</dbReference>
<protein>
    <submittedName>
        <fullName evidence="1">Prolin-rich extensin-like receptor protein kinase family protein</fullName>
    </submittedName>
</protein>
<keyword evidence="1" id="KW-0418">Kinase</keyword>
<dbReference type="AlphaFoldDB" id="A0AAX6G4X6"/>
<accession>A0AAX6G4X6</accession>
<reference evidence="1" key="2">
    <citation type="submission" date="2023-04" db="EMBL/GenBank/DDBJ databases">
        <authorList>
            <person name="Bruccoleri R.E."/>
            <person name="Oakeley E.J."/>
            <person name="Faust A.-M."/>
            <person name="Dessus-Babus S."/>
            <person name="Altorfer M."/>
            <person name="Burckhardt D."/>
            <person name="Oertli M."/>
            <person name="Naumann U."/>
            <person name="Petersen F."/>
            <person name="Wong J."/>
        </authorList>
    </citation>
    <scope>NUCLEOTIDE SEQUENCE</scope>
    <source>
        <strain evidence="1">GSM-AAB239-AS_SAM_17_03QT</strain>
        <tissue evidence="1">Leaf</tissue>
    </source>
</reference>
<evidence type="ECO:0000313" key="1">
    <source>
        <dbReference type="EMBL" id="KAJ6823814.1"/>
    </source>
</evidence>
<comment type="caution">
    <text evidence="1">The sequence shown here is derived from an EMBL/GenBank/DDBJ whole genome shotgun (WGS) entry which is preliminary data.</text>
</comment>
<name>A0AAX6G4X6_IRIPA</name>
<keyword evidence="1" id="KW-0675">Receptor</keyword>
<sequence length="60" mass="6993">MTARPESEATLRTPSSSLSVSLRMKSHTIIAIMTRFSTLRRYQSRLWRTLILGLQNQMLR</sequence>